<evidence type="ECO:0000313" key="1">
    <source>
        <dbReference type="EMBL" id="KAA8571013.1"/>
    </source>
</evidence>
<proteinExistence type="predicted"/>
<reference evidence="1 2" key="1">
    <citation type="submission" date="2019-06" db="EMBL/GenBank/DDBJ databases">
        <title>Genome Sequence of the Brown Rot Fungal Pathogen Monilinia fructicola.</title>
        <authorList>
            <person name="De Miccolis Angelini R.M."/>
            <person name="Landi L."/>
            <person name="Abate D."/>
            <person name="Pollastro S."/>
            <person name="Romanazzi G."/>
            <person name="Faretra F."/>
        </authorList>
    </citation>
    <scope>NUCLEOTIDE SEQUENCE [LARGE SCALE GENOMIC DNA]</scope>
    <source>
        <strain evidence="1 2">Mfrc123</strain>
    </source>
</reference>
<evidence type="ECO:0000313" key="2">
    <source>
        <dbReference type="Proteomes" id="UP000322873"/>
    </source>
</evidence>
<protein>
    <submittedName>
        <fullName evidence="1">Uncharacterized protein</fullName>
    </submittedName>
</protein>
<dbReference type="AlphaFoldDB" id="A0A5M9JRH0"/>
<sequence>MRNQTTTPFTVGDSPIWLRQLDHNQERVYIGHVYHSNLWLWGSMEHATDRMINDRYTILKKNYDQISYYFISDLIINGSTSSLTLSQLQGEGSKKEGQKNRENIFLGSDGWIQWPSR</sequence>
<dbReference type="Proteomes" id="UP000322873">
    <property type="component" value="Unassembled WGS sequence"/>
</dbReference>
<organism evidence="1 2">
    <name type="scientific">Monilinia fructicola</name>
    <name type="common">Brown rot fungus</name>
    <name type="synonym">Ciboria fructicola</name>
    <dbReference type="NCBI Taxonomy" id="38448"/>
    <lineage>
        <taxon>Eukaryota</taxon>
        <taxon>Fungi</taxon>
        <taxon>Dikarya</taxon>
        <taxon>Ascomycota</taxon>
        <taxon>Pezizomycotina</taxon>
        <taxon>Leotiomycetes</taxon>
        <taxon>Helotiales</taxon>
        <taxon>Sclerotiniaceae</taxon>
        <taxon>Monilinia</taxon>
    </lineage>
</organism>
<keyword evidence="2" id="KW-1185">Reference proteome</keyword>
<gene>
    <name evidence="1" type="ORF">EYC84_000381</name>
</gene>
<dbReference type="EMBL" id="VICG01000006">
    <property type="protein sequence ID" value="KAA8571013.1"/>
    <property type="molecule type" value="Genomic_DNA"/>
</dbReference>
<comment type="caution">
    <text evidence="1">The sequence shown here is derived from an EMBL/GenBank/DDBJ whole genome shotgun (WGS) entry which is preliminary data.</text>
</comment>
<name>A0A5M9JRH0_MONFR</name>
<accession>A0A5M9JRH0</accession>